<dbReference type="Pfam" id="PF12732">
    <property type="entry name" value="YtxH"/>
    <property type="match status" value="1"/>
</dbReference>
<dbReference type="EMBL" id="BMIA01000001">
    <property type="protein sequence ID" value="GGH33333.1"/>
    <property type="molecule type" value="Genomic_DNA"/>
</dbReference>
<dbReference type="RefSeq" id="WP_188931906.1">
    <property type="nucleotide sequence ID" value="NZ_BMIA01000001.1"/>
</dbReference>
<sequence length="95" mass="10257">MKSIRIALAITLAAAAGLAAGILIAPEKGKRTRRKLTEAGLDLIEDLEESCQDTLEDLKGKAEKEYHKIAQRCQCGSACQKSDQQKEATLSDANL</sequence>
<keyword evidence="2" id="KW-1185">Reference proteome</keyword>
<organism evidence="1 2">
    <name type="scientific">Dyadobacter endophyticus</name>
    <dbReference type="NCBI Taxonomy" id="1749036"/>
    <lineage>
        <taxon>Bacteria</taxon>
        <taxon>Pseudomonadati</taxon>
        <taxon>Bacteroidota</taxon>
        <taxon>Cytophagia</taxon>
        <taxon>Cytophagales</taxon>
        <taxon>Spirosomataceae</taxon>
        <taxon>Dyadobacter</taxon>
    </lineage>
</organism>
<proteinExistence type="predicted"/>
<dbReference type="Proteomes" id="UP000600214">
    <property type="component" value="Unassembled WGS sequence"/>
</dbReference>
<dbReference type="InterPro" id="IPR024623">
    <property type="entry name" value="YtxH"/>
</dbReference>
<evidence type="ECO:0008006" key="3">
    <source>
        <dbReference type="Google" id="ProtNLM"/>
    </source>
</evidence>
<gene>
    <name evidence="1" type="ORF">GCM10007423_23500</name>
</gene>
<protein>
    <recommendedName>
        <fullName evidence="3">YtxH-like protein</fullName>
    </recommendedName>
</protein>
<evidence type="ECO:0000313" key="1">
    <source>
        <dbReference type="EMBL" id="GGH33333.1"/>
    </source>
</evidence>
<comment type="caution">
    <text evidence="1">The sequence shown here is derived from an EMBL/GenBank/DDBJ whole genome shotgun (WGS) entry which is preliminary data.</text>
</comment>
<evidence type="ECO:0000313" key="2">
    <source>
        <dbReference type="Proteomes" id="UP000600214"/>
    </source>
</evidence>
<name>A0ABQ1YPV1_9BACT</name>
<accession>A0ABQ1YPV1</accession>
<reference evidence="2" key="1">
    <citation type="journal article" date="2019" name="Int. J. Syst. Evol. Microbiol.">
        <title>The Global Catalogue of Microorganisms (GCM) 10K type strain sequencing project: providing services to taxonomists for standard genome sequencing and annotation.</title>
        <authorList>
            <consortium name="The Broad Institute Genomics Platform"/>
            <consortium name="The Broad Institute Genome Sequencing Center for Infectious Disease"/>
            <person name="Wu L."/>
            <person name="Ma J."/>
        </authorList>
    </citation>
    <scope>NUCLEOTIDE SEQUENCE [LARGE SCALE GENOMIC DNA]</scope>
    <source>
        <strain evidence="2">CGMCC 1.15288</strain>
    </source>
</reference>